<evidence type="ECO:0000313" key="1">
    <source>
        <dbReference type="EMBL" id="JAH73549.1"/>
    </source>
</evidence>
<dbReference type="AlphaFoldDB" id="A0A0E9V601"/>
<dbReference type="EMBL" id="GBXM01035028">
    <property type="protein sequence ID" value="JAH73549.1"/>
    <property type="molecule type" value="Transcribed_RNA"/>
</dbReference>
<reference evidence="1" key="1">
    <citation type="submission" date="2014-11" db="EMBL/GenBank/DDBJ databases">
        <authorList>
            <person name="Amaro Gonzalez C."/>
        </authorList>
    </citation>
    <scope>NUCLEOTIDE SEQUENCE</scope>
</reference>
<reference evidence="1" key="2">
    <citation type="journal article" date="2015" name="Fish Shellfish Immunol.">
        <title>Early steps in the European eel (Anguilla anguilla)-Vibrio vulnificus interaction in the gills: Role of the RtxA13 toxin.</title>
        <authorList>
            <person name="Callol A."/>
            <person name="Pajuelo D."/>
            <person name="Ebbesson L."/>
            <person name="Teles M."/>
            <person name="MacKenzie S."/>
            <person name="Amaro C."/>
        </authorList>
    </citation>
    <scope>NUCLEOTIDE SEQUENCE</scope>
</reference>
<accession>A0A0E9V601</accession>
<sequence>MGVGNTRSLNTAFYKHCIDRRDKWHSESMDTIILTTLAAS</sequence>
<organism evidence="1">
    <name type="scientific">Anguilla anguilla</name>
    <name type="common">European freshwater eel</name>
    <name type="synonym">Muraena anguilla</name>
    <dbReference type="NCBI Taxonomy" id="7936"/>
    <lineage>
        <taxon>Eukaryota</taxon>
        <taxon>Metazoa</taxon>
        <taxon>Chordata</taxon>
        <taxon>Craniata</taxon>
        <taxon>Vertebrata</taxon>
        <taxon>Euteleostomi</taxon>
        <taxon>Actinopterygii</taxon>
        <taxon>Neopterygii</taxon>
        <taxon>Teleostei</taxon>
        <taxon>Anguilliformes</taxon>
        <taxon>Anguillidae</taxon>
        <taxon>Anguilla</taxon>
    </lineage>
</organism>
<name>A0A0E9V601_ANGAN</name>
<proteinExistence type="predicted"/>
<protein>
    <submittedName>
        <fullName evidence="1">Uncharacterized protein</fullName>
    </submittedName>
</protein>